<proteinExistence type="predicted"/>
<gene>
    <name evidence="1" type="ORF">OFLC_LOCUS11497</name>
</gene>
<dbReference type="AlphaFoldDB" id="A0A183HVI0"/>
<protein>
    <submittedName>
        <fullName evidence="3">Transcriptional regulator</fullName>
    </submittedName>
</protein>
<evidence type="ECO:0000313" key="1">
    <source>
        <dbReference type="EMBL" id="VDO76877.1"/>
    </source>
</evidence>
<keyword evidence="2" id="KW-1185">Reference proteome</keyword>
<dbReference type="Proteomes" id="UP000267606">
    <property type="component" value="Unassembled WGS sequence"/>
</dbReference>
<sequence length="31" mass="3685">MSNKMQHHAKVLENYWLPSKQESVFLAVLKQ</sequence>
<accession>A0A183HVI0</accession>
<organism evidence="3">
    <name type="scientific">Onchocerca flexuosa</name>
    <dbReference type="NCBI Taxonomy" id="387005"/>
    <lineage>
        <taxon>Eukaryota</taxon>
        <taxon>Metazoa</taxon>
        <taxon>Ecdysozoa</taxon>
        <taxon>Nematoda</taxon>
        <taxon>Chromadorea</taxon>
        <taxon>Rhabditida</taxon>
        <taxon>Spirurina</taxon>
        <taxon>Spiruromorpha</taxon>
        <taxon>Filarioidea</taxon>
        <taxon>Onchocercidae</taxon>
        <taxon>Onchocerca</taxon>
    </lineage>
</organism>
<name>A0A183HVI0_9BILA</name>
<evidence type="ECO:0000313" key="3">
    <source>
        <dbReference type="WBParaSite" id="OFLC_0001149201-mRNA-1"/>
    </source>
</evidence>
<dbReference type="EMBL" id="UZAJ01016652">
    <property type="protein sequence ID" value="VDO76877.1"/>
    <property type="molecule type" value="Genomic_DNA"/>
</dbReference>
<reference evidence="1 2" key="2">
    <citation type="submission" date="2018-11" db="EMBL/GenBank/DDBJ databases">
        <authorList>
            <consortium name="Pathogen Informatics"/>
        </authorList>
    </citation>
    <scope>NUCLEOTIDE SEQUENCE [LARGE SCALE GENOMIC DNA]</scope>
</reference>
<evidence type="ECO:0000313" key="2">
    <source>
        <dbReference type="Proteomes" id="UP000267606"/>
    </source>
</evidence>
<reference evidence="3" key="1">
    <citation type="submission" date="2016-06" db="UniProtKB">
        <authorList>
            <consortium name="WormBaseParasite"/>
        </authorList>
    </citation>
    <scope>IDENTIFICATION</scope>
</reference>
<dbReference type="WBParaSite" id="OFLC_0001149201-mRNA-1">
    <property type="protein sequence ID" value="OFLC_0001149201-mRNA-1"/>
    <property type="gene ID" value="OFLC_0001149201"/>
</dbReference>